<dbReference type="InterPro" id="IPR011009">
    <property type="entry name" value="Kinase-like_dom_sf"/>
</dbReference>
<comment type="caution">
    <text evidence="2">The sequence shown here is derived from an EMBL/GenBank/DDBJ whole genome shotgun (WGS) entry which is preliminary data.</text>
</comment>
<evidence type="ECO:0000259" key="1">
    <source>
        <dbReference type="PROSITE" id="PS50011"/>
    </source>
</evidence>
<accession>A0A9N8UZ77</accession>
<reference evidence="2" key="1">
    <citation type="submission" date="2021-06" db="EMBL/GenBank/DDBJ databases">
        <authorList>
            <person name="Kallberg Y."/>
            <person name="Tangrot J."/>
            <person name="Rosling A."/>
        </authorList>
    </citation>
    <scope>NUCLEOTIDE SEQUENCE</scope>
    <source>
        <strain evidence="2">87-6 pot B 2015</strain>
    </source>
</reference>
<dbReference type="EMBL" id="CAJVPP010000024">
    <property type="protein sequence ID" value="CAG8435505.1"/>
    <property type="molecule type" value="Genomic_DNA"/>
</dbReference>
<dbReference type="InterPro" id="IPR051681">
    <property type="entry name" value="Ser/Thr_Kinases-Pseudokinases"/>
</dbReference>
<evidence type="ECO:0000313" key="2">
    <source>
        <dbReference type="EMBL" id="CAG8435505.1"/>
    </source>
</evidence>
<name>A0A9N8UZ77_FUNMO</name>
<dbReference type="Proteomes" id="UP000789375">
    <property type="component" value="Unassembled WGS sequence"/>
</dbReference>
<dbReference type="AlphaFoldDB" id="A0A9N8UZ77"/>
<dbReference type="PANTHER" id="PTHR44329">
    <property type="entry name" value="SERINE/THREONINE-PROTEIN KINASE TNNI3K-RELATED"/>
    <property type="match status" value="1"/>
</dbReference>
<protein>
    <submittedName>
        <fullName evidence="2">7787_t:CDS:1</fullName>
    </submittedName>
</protein>
<dbReference type="GO" id="GO:0005524">
    <property type="term" value="F:ATP binding"/>
    <property type="evidence" value="ECO:0007669"/>
    <property type="project" value="InterPro"/>
</dbReference>
<dbReference type="InterPro" id="IPR000719">
    <property type="entry name" value="Prot_kinase_dom"/>
</dbReference>
<dbReference type="GO" id="GO:0004674">
    <property type="term" value="F:protein serine/threonine kinase activity"/>
    <property type="evidence" value="ECO:0007669"/>
    <property type="project" value="TreeGrafter"/>
</dbReference>
<dbReference type="Pfam" id="PF07714">
    <property type="entry name" value="PK_Tyr_Ser-Thr"/>
    <property type="match status" value="1"/>
</dbReference>
<proteinExistence type="predicted"/>
<sequence length="498" mass="57811">MTTETTTITFKSLHLNPPTRYRSIPISLHLNKRTPQPTTLSLSLRSPPVPVKEDDFGLCEECNRPNSSKGYCSSCSSSHFQKNFDRWTSGNDDIDKLIKSTQTSSRRAFVEWIPYDDLHDVKYISKSSFSTTYSATWTSGPIMNWNQSSEDWNRDDEVKVALKRLYNSQKISKDFLYELEVSLLHCSYQQHKEIMPIYGFTQDPITKDYMVVMKFERGNLRNFINDNFTSLSWSQKLKLLHSIATGLHKIHSSGLSHNNLHSGNIFVKKEDNGDLSAIISDLGMSGPADKSYDLCNSRIDTFGVIQYTPSEIFHGRIYTKYSDIYFFAMLMYEVSTGLPPFINVPFDKLNELMFDICDGFRPAYNSKDMPRCFEELMKKCWDDDEFSRPLASQLVDIIGNWISEDISRRGNLIRLKYPLSIYDIYKSQRINTTDLGDEDFEHDSESNFDENVESDEDIELNTDFERKVQNKYVTIKRSDIMKWIENIDNTFDPERLLP</sequence>
<gene>
    <name evidence="2" type="ORF">FMOSSE_LOCUS264</name>
</gene>
<dbReference type="SUPFAM" id="SSF56112">
    <property type="entry name" value="Protein kinase-like (PK-like)"/>
    <property type="match status" value="1"/>
</dbReference>
<dbReference type="InterPro" id="IPR001245">
    <property type="entry name" value="Ser-Thr/Tyr_kinase_cat_dom"/>
</dbReference>
<keyword evidence="3" id="KW-1185">Reference proteome</keyword>
<dbReference type="Gene3D" id="1.10.510.10">
    <property type="entry name" value="Transferase(Phosphotransferase) domain 1"/>
    <property type="match status" value="1"/>
</dbReference>
<organism evidence="2 3">
    <name type="scientific">Funneliformis mosseae</name>
    <name type="common">Endomycorrhizal fungus</name>
    <name type="synonym">Glomus mosseae</name>
    <dbReference type="NCBI Taxonomy" id="27381"/>
    <lineage>
        <taxon>Eukaryota</taxon>
        <taxon>Fungi</taxon>
        <taxon>Fungi incertae sedis</taxon>
        <taxon>Mucoromycota</taxon>
        <taxon>Glomeromycotina</taxon>
        <taxon>Glomeromycetes</taxon>
        <taxon>Glomerales</taxon>
        <taxon>Glomeraceae</taxon>
        <taxon>Funneliformis</taxon>
    </lineage>
</organism>
<dbReference type="PROSITE" id="PS50011">
    <property type="entry name" value="PROTEIN_KINASE_DOM"/>
    <property type="match status" value="1"/>
</dbReference>
<feature type="domain" description="Protein kinase" evidence="1">
    <location>
        <begin position="118"/>
        <end position="402"/>
    </location>
</feature>
<evidence type="ECO:0000313" key="3">
    <source>
        <dbReference type="Proteomes" id="UP000789375"/>
    </source>
</evidence>